<evidence type="ECO:0000256" key="6">
    <source>
        <dbReference type="ARBA" id="ARBA00022679"/>
    </source>
</evidence>
<keyword evidence="17" id="KW-1185">Reference proteome</keyword>
<dbReference type="Pfam" id="PF01300">
    <property type="entry name" value="Sua5_yciO_yrdC"/>
    <property type="match status" value="1"/>
</dbReference>
<dbReference type="RefSeq" id="WP_004095217.1">
    <property type="nucleotide sequence ID" value="NZ_AFGF01000079.1"/>
</dbReference>
<dbReference type="GO" id="GO:0005524">
    <property type="term" value="F:ATP binding"/>
    <property type="evidence" value="ECO:0007669"/>
    <property type="project" value="UniProtKB-UniRule"/>
</dbReference>
<feature type="binding site" evidence="14">
    <location>
        <position position="37"/>
    </location>
    <ligand>
        <name>L-threonine</name>
        <dbReference type="ChEBI" id="CHEBI:57926"/>
    </ligand>
</feature>
<evidence type="ECO:0000256" key="12">
    <source>
        <dbReference type="ARBA" id="ARBA00048366"/>
    </source>
</evidence>
<feature type="binding site" evidence="14">
    <location>
        <position position="60"/>
    </location>
    <ligand>
        <name>ATP</name>
        <dbReference type="ChEBI" id="CHEBI:30616"/>
    </ligand>
</feature>
<comment type="subcellular location">
    <subcellularLocation>
        <location evidence="1 13">Cytoplasm</location>
    </subcellularLocation>
</comment>
<dbReference type="PANTHER" id="PTHR17490:SF16">
    <property type="entry name" value="THREONYLCARBAMOYL-AMP SYNTHASE"/>
    <property type="match status" value="1"/>
</dbReference>
<dbReference type="Proteomes" id="UP000003240">
    <property type="component" value="Unassembled WGS sequence"/>
</dbReference>
<comment type="caution">
    <text evidence="16">The sequence shown here is derived from an EMBL/GenBank/DDBJ whole genome shotgun (WGS) entry which is preliminary data.</text>
</comment>
<dbReference type="EMBL" id="AFGF01000079">
    <property type="protein sequence ID" value="EGO64035.1"/>
    <property type="molecule type" value="Genomic_DNA"/>
</dbReference>
<evidence type="ECO:0000256" key="14">
    <source>
        <dbReference type="PIRSR" id="PIRSR004930-1"/>
    </source>
</evidence>
<feature type="binding site" evidence="14">
    <location>
        <position position="123"/>
    </location>
    <ligand>
        <name>L-threonine</name>
        <dbReference type="ChEBI" id="CHEBI:57926"/>
    </ligand>
</feature>
<dbReference type="FunFam" id="3.90.870.10:FF:000009">
    <property type="entry name" value="Threonylcarbamoyl-AMP synthase, putative"/>
    <property type="match status" value="1"/>
</dbReference>
<feature type="domain" description="YrdC-like" evidence="15">
    <location>
        <begin position="15"/>
        <end position="201"/>
    </location>
</feature>
<evidence type="ECO:0000256" key="1">
    <source>
        <dbReference type="ARBA" id="ARBA00004496"/>
    </source>
</evidence>
<evidence type="ECO:0000256" key="3">
    <source>
        <dbReference type="ARBA" id="ARBA00012584"/>
    </source>
</evidence>
<organism evidence="16 17">
    <name type="scientific">Acetonema longum DSM 6540</name>
    <dbReference type="NCBI Taxonomy" id="1009370"/>
    <lineage>
        <taxon>Bacteria</taxon>
        <taxon>Bacillati</taxon>
        <taxon>Bacillota</taxon>
        <taxon>Negativicutes</taxon>
        <taxon>Acetonemataceae</taxon>
        <taxon>Acetonema</taxon>
    </lineage>
</organism>
<proteinExistence type="inferred from homology"/>
<evidence type="ECO:0000256" key="11">
    <source>
        <dbReference type="ARBA" id="ARBA00029774"/>
    </source>
</evidence>
<evidence type="ECO:0000259" key="15">
    <source>
        <dbReference type="PROSITE" id="PS51163"/>
    </source>
</evidence>
<comment type="catalytic activity">
    <reaction evidence="12 13">
        <text>L-threonine + hydrogencarbonate + ATP = L-threonylcarbamoyladenylate + diphosphate + H2O</text>
        <dbReference type="Rhea" id="RHEA:36407"/>
        <dbReference type="ChEBI" id="CHEBI:15377"/>
        <dbReference type="ChEBI" id="CHEBI:17544"/>
        <dbReference type="ChEBI" id="CHEBI:30616"/>
        <dbReference type="ChEBI" id="CHEBI:33019"/>
        <dbReference type="ChEBI" id="CHEBI:57926"/>
        <dbReference type="ChEBI" id="CHEBI:73682"/>
        <dbReference type="EC" id="2.7.7.87"/>
    </reaction>
</comment>
<dbReference type="OrthoDB" id="9814580at2"/>
<dbReference type="GO" id="GO:0005737">
    <property type="term" value="C:cytoplasm"/>
    <property type="evidence" value="ECO:0007669"/>
    <property type="project" value="UniProtKB-SubCell"/>
</dbReference>
<evidence type="ECO:0000313" key="16">
    <source>
        <dbReference type="EMBL" id="EGO64035.1"/>
    </source>
</evidence>
<dbReference type="AlphaFoldDB" id="F7NIR2"/>
<name>F7NIR2_9FIRM</name>
<comment type="function">
    <text evidence="13">Required for the formation of a threonylcarbamoyl group on adenosine at position 37 (t(6)A37) in tRNAs that read codons beginning with adenine.</text>
</comment>
<evidence type="ECO:0000256" key="13">
    <source>
        <dbReference type="PIRNR" id="PIRNR004930"/>
    </source>
</evidence>
<dbReference type="GO" id="GO:0006450">
    <property type="term" value="P:regulation of translational fidelity"/>
    <property type="evidence" value="ECO:0007669"/>
    <property type="project" value="TreeGrafter"/>
</dbReference>
<dbReference type="eggNOG" id="COG0009">
    <property type="taxonomic scope" value="Bacteria"/>
</dbReference>
<dbReference type="InterPro" id="IPR010923">
    <property type="entry name" value="T(6)A37_SUA5"/>
</dbReference>
<feature type="binding site" evidence="14">
    <location>
        <position position="197"/>
    </location>
    <ligand>
        <name>ATP</name>
        <dbReference type="ChEBI" id="CHEBI:30616"/>
    </ligand>
</feature>
<sequence>MKTRYIYVNPQDPEQNAIDLAAEVIRRGRLAAFPTETVYGLGGNGLDPEAVRSIFAAKGRPGDNPLILHIAATEEAERLVKTVTPNAAALMQRFWPGPLTVVLEKSDLVPLVVTGGLNTVAIRLPDSLVARRLISAAGVPVAAPSANTSGRPSPANAKAVLSDLDGKIDMVLDAGPCRIGVESTVVDCTTPVPTLLRPGGITLEMLLEVLGEVEAAPALSGLHTTVPRSPGMKYTHYAPSAPMRLVEATDSAMPVILERYIAEAQATGQVVGALVSGETAERLPDGVVSAVYGPRSRPDMIAARLYDCLRQFDNTPVDVIFAEGIADKGLGLAVMNRMRKAAGYDIIRE</sequence>
<dbReference type="PROSITE" id="PS51163">
    <property type="entry name" value="YRDC"/>
    <property type="match status" value="1"/>
</dbReference>
<evidence type="ECO:0000256" key="7">
    <source>
        <dbReference type="ARBA" id="ARBA00022694"/>
    </source>
</evidence>
<feature type="binding site" evidence="14">
    <location>
        <position position="183"/>
    </location>
    <ligand>
        <name>L-threonine</name>
        <dbReference type="ChEBI" id="CHEBI:57926"/>
    </ligand>
</feature>
<dbReference type="InterPro" id="IPR050156">
    <property type="entry name" value="TC-AMP_synthase_SUA5"/>
</dbReference>
<evidence type="ECO:0000256" key="10">
    <source>
        <dbReference type="ARBA" id="ARBA00022840"/>
    </source>
</evidence>
<keyword evidence="5 13" id="KW-0963">Cytoplasm</keyword>
<comment type="similarity">
    <text evidence="2 13">Belongs to the SUA5 family.</text>
</comment>
<evidence type="ECO:0000256" key="5">
    <source>
        <dbReference type="ARBA" id="ARBA00022490"/>
    </source>
</evidence>
<feature type="binding site" evidence="14">
    <location>
        <position position="145"/>
    </location>
    <ligand>
        <name>ATP</name>
        <dbReference type="ChEBI" id="CHEBI:30616"/>
    </ligand>
</feature>
<protein>
    <recommendedName>
        <fullName evidence="4 13">Threonylcarbamoyl-AMP synthase</fullName>
        <shortName evidence="13">TC-AMP synthase</shortName>
        <ecNumber evidence="3 13">2.7.7.87</ecNumber>
    </recommendedName>
    <alternativeName>
        <fullName evidence="11 13">L-threonylcarbamoyladenylate synthase</fullName>
    </alternativeName>
</protein>
<dbReference type="NCBIfam" id="TIGR00057">
    <property type="entry name" value="L-threonylcarbamoyladenylate synthase"/>
    <property type="match status" value="1"/>
</dbReference>
<evidence type="ECO:0000256" key="8">
    <source>
        <dbReference type="ARBA" id="ARBA00022695"/>
    </source>
</evidence>
<keyword evidence="8 13" id="KW-0548">Nucleotidyltransferase</keyword>
<feature type="binding site" evidence="14">
    <location>
        <position position="237"/>
    </location>
    <ligand>
        <name>ATP</name>
        <dbReference type="ChEBI" id="CHEBI:30616"/>
    </ligand>
</feature>
<keyword evidence="6 13" id="KW-0808">Transferase</keyword>
<keyword evidence="7 13" id="KW-0819">tRNA processing</keyword>
<dbReference type="InterPro" id="IPR038385">
    <property type="entry name" value="Sua5/YwlC_C"/>
</dbReference>
<dbReference type="InterPro" id="IPR006070">
    <property type="entry name" value="Sua5-like_dom"/>
</dbReference>
<dbReference type="Gene3D" id="3.90.870.10">
    <property type="entry name" value="DHBP synthase"/>
    <property type="match status" value="1"/>
</dbReference>
<dbReference type="Pfam" id="PF03481">
    <property type="entry name" value="Sua5_C"/>
    <property type="match status" value="1"/>
</dbReference>
<evidence type="ECO:0000256" key="9">
    <source>
        <dbReference type="ARBA" id="ARBA00022741"/>
    </source>
</evidence>
<feature type="binding site" evidence="14">
    <location>
        <position position="143"/>
    </location>
    <ligand>
        <name>L-threonine</name>
        <dbReference type="ChEBI" id="CHEBI:57926"/>
    </ligand>
</feature>
<dbReference type="GO" id="GO:0061710">
    <property type="term" value="F:L-threonylcarbamoyladenylate synthase"/>
    <property type="evidence" value="ECO:0007669"/>
    <property type="project" value="UniProtKB-EC"/>
</dbReference>
<dbReference type="EC" id="2.7.7.87" evidence="3 13"/>
<dbReference type="InterPro" id="IPR005145">
    <property type="entry name" value="Sua5_C"/>
</dbReference>
<reference evidence="16 17" key="1">
    <citation type="journal article" date="2011" name="EMBO J.">
        <title>Structural diversity of bacterial flagellar motors.</title>
        <authorList>
            <person name="Chen S."/>
            <person name="Beeby M."/>
            <person name="Murphy G.E."/>
            <person name="Leadbetter J.R."/>
            <person name="Hendrixson D.R."/>
            <person name="Briegel A."/>
            <person name="Li Z."/>
            <person name="Shi J."/>
            <person name="Tocheva E.I."/>
            <person name="Muller A."/>
            <person name="Dobro M.J."/>
            <person name="Jensen G.J."/>
        </authorList>
    </citation>
    <scope>NUCLEOTIDE SEQUENCE [LARGE SCALE GENOMIC DNA]</scope>
    <source>
        <strain evidence="16 17">DSM 6540</strain>
    </source>
</reference>
<evidence type="ECO:0000313" key="17">
    <source>
        <dbReference type="Proteomes" id="UP000003240"/>
    </source>
</evidence>
<dbReference type="STRING" id="1009370.ALO_09824"/>
<feature type="binding site" evidence="14">
    <location>
        <position position="119"/>
    </location>
    <ligand>
        <name>ATP</name>
        <dbReference type="ChEBI" id="CHEBI:30616"/>
    </ligand>
</feature>
<dbReference type="SUPFAM" id="SSF55821">
    <property type="entry name" value="YrdC/RibB"/>
    <property type="match status" value="1"/>
</dbReference>
<feature type="binding site" evidence="14">
    <location>
        <position position="69"/>
    </location>
    <ligand>
        <name>L-threonine</name>
        <dbReference type="ChEBI" id="CHEBI:57926"/>
    </ligand>
</feature>
<dbReference type="InterPro" id="IPR017945">
    <property type="entry name" value="DHBP_synth_RibB-like_a/b_dom"/>
</dbReference>
<gene>
    <name evidence="16" type="ORF">ALO_09824</name>
</gene>
<accession>F7NIR2</accession>
<feature type="binding site" evidence="14">
    <location>
        <position position="64"/>
    </location>
    <ligand>
        <name>ATP</name>
        <dbReference type="ChEBI" id="CHEBI:30616"/>
    </ligand>
</feature>
<feature type="binding site" evidence="14">
    <location>
        <position position="153"/>
    </location>
    <ligand>
        <name>ATP</name>
        <dbReference type="ChEBI" id="CHEBI:30616"/>
    </ligand>
</feature>
<evidence type="ECO:0000256" key="4">
    <source>
        <dbReference type="ARBA" id="ARBA00015492"/>
    </source>
</evidence>
<dbReference type="PIRSF" id="PIRSF004930">
    <property type="entry name" value="Tln_factor_SUA5"/>
    <property type="match status" value="1"/>
</dbReference>
<evidence type="ECO:0000256" key="2">
    <source>
        <dbReference type="ARBA" id="ARBA00007663"/>
    </source>
</evidence>
<dbReference type="GO" id="GO:0000049">
    <property type="term" value="F:tRNA binding"/>
    <property type="evidence" value="ECO:0007669"/>
    <property type="project" value="TreeGrafter"/>
</dbReference>
<dbReference type="Gene3D" id="3.40.50.11030">
    <property type="entry name" value="Threonylcarbamoyl-AMP synthase, C-terminal domain"/>
    <property type="match status" value="1"/>
</dbReference>
<keyword evidence="9 13" id="KW-0547">Nucleotide-binding</keyword>
<dbReference type="GO" id="GO:0003725">
    <property type="term" value="F:double-stranded RNA binding"/>
    <property type="evidence" value="ECO:0007669"/>
    <property type="project" value="UniProtKB-UniRule"/>
</dbReference>
<dbReference type="PANTHER" id="PTHR17490">
    <property type="entry name" value="SUA5"/>
    <property type="match status" value="1"/>
</dbReference>
<dbReference type="GO" id="GO:0008033">
    <property type="term" value="P:tRNA processing"/>
    <property type="evidence" value="ECO:0007669"/>
    <property type="project" value="UniProtKB-KW"/>
</dbReference>
<keyword evidence="10 13" id="KW-0067">ATP-binding</keyword>